<sequence>MNLTGNLQRLTCLLWLAGFSAPGYAAQAPQQWQPWHHSDLFSVAYQKRADQPLRIRVTGQWPGISAKSVINLLNDVDSVPLWVKHVSTVTILSRPALNQTRVLTHFDLPWPLRKRDMLTHACLLQESTTSYLLKIRSIAEPAPAPGVIRIEPVTVQWRLTERDNAVEIDYQISADLQGGAPQWFVDKVALRNTRASFNALHELLQTQGVRAQPWALIPGNTCPFE</sequence>
<evidence type="ECO:0008006" key="4">
    <source>
        <dbReference type="Google" id="ProtNLM"/>
    </source>
</evidence>
<evidence type="ECO:0000256" key="1">
    <source>
        <dbReference type="SAM" id="SignalP"/>
    </source>
</evidence>
<comment type="caution">
    <text evidence="2">The sequence shown here is derived from an EMBL/GenBank/DDBJ whole genome shotgun (WGS) entry which is preliminary data.</text>
</comment>
<dbReference type="SUPFAM" id="SSF55961">
    <property type="entry name" value="Bet v1-like"/>
    <property type="match status" value="1"/>
</dbReference>
<evidence type="ECO:0000313" key="3">
    <source>
        <dbReference type="Proteomes" id="UP000292345"/>
    </source>
</evidence>
<dbReference type="InterPro" id="IPR023393">
    <property type="entry name" value="START-like_dom_sf"/>
</dbReference>
<feature type="chain" id="PRO_5020504763" description="START domain-containing protein" evidence="1">
    <location>
        <begin position="26"/>
        <end position="225"/>
    </location>
</feature>
<dbReference type="Proteomes" id="UP000292345">
    <property type="component" value="Unassembled WGS sequence"/>
</dbReference>
<proteinExistence type="predicted"/>
<name>A0A4Q7E881_9GAMM</name>
<dbReference type="EMBL" id="PPUZ01000038">
    <property type="protein sequence ID" value="RZM78510.1"/>
    <property type="molecule type" value="Genomic_DNA"/>
</dbReference>
<protein>
    <recommendedName>
        <fullName evidence="4">START domain-containing protein</fullName>
    </recommendedName>
</protein>
<gene>
    <name evidence="2" type="ORF">C3B51_14205</name>
</gene>
<feature type="signal peptide" evidence="1">
    <location>
        <begin position="1"/>
        <end position="25"/>
    </location>
</feature>
<organism evidence="2 3">
    <name type="scientific">Pseudoalteromonas rubra</name>
    <dbReference type="NCBI Taxonomy" id="43658"/>
    <lineage>
        <taxon>Bacteria</taxon>
        <taxon>Pseudomonadati</taxon>
        <taxon>Pseudomonadota</taxon>
        <taxon>Gammaproteobacteria</taxon>
        <taxon>Alteromonadales</taxon>
        <taxon>Pseudoalteromonadaceae</taxon>
        <taxon>Pseudoalteromonas</taxon>
    </lineage>
</organism>
<dbReference type="AlphaFoldDB" id="A0A4Q7E881"/>
<keyword evidence="1" id="KW-0732">Signal</keyword>
<evidence type="ECO:0000313" key="2">
    <source>
        <dbReference type="EMBL" id="RZM78510.1"/>
    </source>
</evidence>
<accession>A0A4Q7E881</accession>
<dbReference type="RefSeq" id="WP_130245459.1">
    <property type="nucleotide sequence ID" value="NZ_PPUZ01000038.1"/>
</dbReference>
<reference evidence="2 3" key="1">
    <citation type="submission" date="2018-01" db="EMBL/GenBank/DDBJ databases">
        <title>Co-occurrence of chitin degradation, pigmentation and bioactivity in marine Pseudoalteromonas.</title>
        <authorList>
            <person name="Paulsen S."/>
            <person name="Gram L."/>
            <person name="Machado H."/>
        </authorList>
    </citation>
    <scope>NUCLEOTIDE SEQUENCE [LARGE SCALE GENOMIC DNA]</scope>
    <source>
        <strain evidence="2 3">S1946</strain>
    </source>
</reference>
<dbReference type="Gene3D" id="3.30.530.20">
    <property type="match status" value="1"/>
</dbReference>